<evidence type="ECO:0000313" key="2">
    <source>
        <dbReference type="Proteomes" id="UP001597549"/>
    </source>
</evidence>
<organism evidence="1 2">
    <name type="scientific">Flavobacterium ardleyense</name>
    <dbReference type="NCBI Taxonomy" id="2038737"/>
    <lineage>
        <taxon>Bacteria</taxon>
        <taxon>Pseudomonadati</taxon>
        <taxon>Bacteroidota</taxon>
        <taxon>Flavobacteriia</taxon>
        <taxon>Flavobacteriales</taxon>
        <taxon>Flavobacteriaceae</taxon>
        <taxon>Flavobacterium</taxon>
    </lineage>
</organism>
<keyword evidence="2" id="KW-1185">Reference proteome</keyword>
<evidence type="ECO:0000313" key="1">
    <source>
        <dbReference type="EMBL" id="MFD2910099.1"/>
    </source>
</evidence>
<comment type="caution">
    <text evidence="1">The sequence shown here is derived from an EMBL/GenBank/DDBJ whole genome shotgun (WGS) entry which is preliminary data.</text>
</comment>
<sequence>MRKLIVFFTFITSLFNTYGQSLDFAIINDKDGFVHVRNSKQLINDNIIDKLDNGFVINYFERDGLWIAIRYEKNDAEISGFILRDRLRDFTSFQEVQGRSEKSNEYKLFNRNVEIVVSDKVFNASEHSIMYYEIYKGVIERIEGKEIYGTDGDLPKREYNALEVKINGIKVVMPKGAIQNLFEPTIEYTVAYFDEKSQTLYIRSDNSDWSASYAVIWVIEKGKFKQRCVGVTRPFKGVK</sequence>
<reference evidence="2" key="1">
    <citation type="journal article" date="2019" name="Int. J. Syst. Evol. Microbiol.">
        <title>The Global Catalogue of Microorganisms (GCM) 10K type strain sequencing project: providing services to taxonomists for standard genome sequencing and annotation.</title>
        <authorList>
            <consortium name="The Broad Institute Genomics Platform"/>
            <consortium name="The Broad Institute Genome Sequencing Center for Infectious Disease"/>
            <person name="Wu L."/>
            <person name="Ma J."/>
        </authorList>
    </citation>
    <scope>NUCLEOTIDE SEQUENCE [LARGE SCALE GENOMIC DNA]</scope>
    <source>
        <strain evidence="2">KCTC 52644</strain>
    </source>
</reference>
<dbReference type="Proteomes" id="UP001597549">
    <property type="component" value="Unassembled WGS sequence"/>
</dbReference>
<dbReference type="RefSeq" id="WP_379809247.1">
    <property type="nucleotide sequence ID" value="NZ_JBHUOL010000022.1"/>
</dbReference>
<proteinExistence type="predicted"/>
<accession>A0ABW5ZB17</accession>
<dbReference type="EMBL" id="JBHUOL010000022">
    <property type="protein sequence ID" value="MFD2910099.1"/>
    <property type="molecule type" value="Genomic_DNA"/>
</dbReference>
<protein>
    <recommendedName>
        <fullName evidence="3">SH3 domain-containing protein</fullName>
    </recommendedName>
</protein>
<gene>
    <name evidence="1" type="ORF">ACFSX9_15320</name>
</gene>
<evidence type="ECO:0008006" key="3">
    <source>
        <dbReference type="Google" id="ProtNLM"/>
    </source>
</evidence>
<name>A0ABW5ZB17_9FLAO</name>